<keyword evidence="2 4" id="KW-0863">Zinc-finger</keyword>
<organism evidence="7 8">
    <name type="scientific">Tanacetum coccineum</name>
    <dbReference type="NCBI Taxonomy" id="301880"/>
    <lineage>
        <taxon>Eukaryota</taxon>
        <taxon>Viridiplantae</taxon>
        <taxon>Streptophyta</taxon>
        <taxon>Embryophyta</taxon>
        <taxon>Tracheophyta</taxon>
        <taxon>Spermatophyta</taxon>
        <taxon>Magnoliopsida</taxon>
        <taxon>eudicotyledons</taxon>
        <taxon>Gunneridae</taxon>
        <taxon>Pentapetalae</taxon>
        <taxon>asterids</taxon>
        <taxon>campanulids</taxon>
        <taxon>Asterales</taxon>
        <taxon>Asteraceae</taxon>
        <taxon>Asteroideae</taxon>
        <taxon>Anthemideae</taxon>
        <taxon>Anthemidinae</taxon>
        <taxon>Tanacetum</taxon>
    </lineage>
</organism>
<evidence type="ECO:0000256" key="4">
    <source>
        <dbReference type="PROSITE-ProRule" id="PRU01343"/>
    </source>
</evidence>
<comment type="caution">
    <text evidence="7">The sequence shown here is derived from an EMBL/GenBank/DDBJ whole genome shotgun (WGS) entry which is preliminary data.</text>
</comment>
<name>A0ABQ5C0J7_9ASTR</name>
<dbReference type="PROSITE" id="PS51999">
    <property type="entry name" value="ZF_GRF"/>
    <property type="match status" value="1"/>
</dbReference>
<sequence length="142" mass="15971">MERSNQTWLCKCKNGNVVLRTSCRDHSYGQRYYACPNSKPGTTERGCGYFMWMDASPGPSTPQSHSSGTSSRPSHSPRSAQNLGMAECSNCKFLAERIKTLEARISVLEGQLEMERHPENHTLESAGILHEIYQGMRNLNME</sequence>
<dbReference type="PANTHER" id="PTHR33680:SF1">
    <property type="entry name" value="OS05G0489500 PROTEIN"/>
    <property type="match status" value="1"/>
</dbReference>
<evidence type="ECO:0000256" key="2">
    <source>
        <dbReference type="ARBA" id="ARBA00022771"/>
    </source>
</evidence>
<keyword evidence="8" id="KW-1185">Reference proteome</keyword>
<proteinExistence type="predicted"/>
<dbReference type="Pfam" id="PF06839">
    <property type="entry name" value="Zn_ribbon_GRF"/>
    <property type="match status" value="1"/>
</dbReference>
<feature type="domain" description="GRF-type" evidence="6">
    <location>
        <begin position="10"/>
        <end position="56"/>
    </location>
</feature>
<protein>
    <submittedName>
        <fullName evidence="7">Phospholipase-like protein</fullName>
    </submittedName>
</protein>
<evidence type="ECO:0000313" key="7">
    <source>
        <dbReference type="EMBL" id="GJT20531.1"/>
    </source>
</evidence>
<gene>
    <name evidence="7" type="ORF">Tco_0890468</name>
</gene>
<dbReference type="PANTHER" id="PTHR33680">
    <property type="entry name" value="OS07G0190500 PROTEIN"/>
    <property type="match status" value="1"/>
</dbReference>
<dbReference type="Proteomes" id="UP001151760">
    <property type="component" value="Unassembled WGS sequence"/>
</dbReference>
<evidence type="ECO:0000256" key="3">
    <source>
        <dbReference type="ARBA" id="ARBA00022833"/>
    </source>
</evidence>
<reference evidence="7" key="1">
    <citation type="journal article" date="2022" name="Int. J. Mol. Sci.">
        <title>Draft Genome of Tanacetum Coccineum: Genomic Comparison of Closely Related Tanacetum-Family Plants.</title>
        <authorList>
            <person name="Yamashiro T."/>
            <person name="Shiraishi A."/>
            <person name="Nakayama K."/>
            <person name="Satake H."/>
        </authorList>
    </citation>
    <scope>NUCLEOTIDE SEQUENCE</scope>
</reference>
<dbReference type="InterPro" id="IPR010666">
    <property type="entry name" value="Znf_GRF"/>
</dbReference>
<evidence type="ECO:0000256" key="1">
    <source>
        <dbReference type="ARBA" id="ARBA00022723"/>
    </source>
</evidence>
<feature type="compositionally biased region" description="Low complexity" evidence="5">
    <location>
        <begin position="57"/>
        <end position="79"/>
    </location>
</feature>
<feature type="region of interest" description="Disordered" evidence="5">
    <location>
        <begin position="57"/>
        <end position="82"/>
    </location>
</feature>
<evidence type="ECO:0000259" key="6">
    <source>
        <dbReference type="PROSITE" id="PS51999"/>
    </source>
</evidence>
<keyword evidence="1" id="KW-0479">Metal-binding</keyword>
<keyword evidence="3" id="KW-0862">Zinc</keyword>
<accession>A0ABQ5C0J7</accession>
<evidence type="ECO:0000256" key="5">
    <source>
        <dbReference type="SAM" id="MobiDB-lite"/>
    </source>
</evidence>
<dbReference type="EMBL" id="BQNB010013811">
    <property type="protein sequence ID" value="GJT20531.1"/>
    <property type="molecule type" value="Genomic_DNA"/>
</dbReference>
<reference evidence="7" key="2">
    <citation type="submission" date="2022-01" db="EMBL/GenBank/DDBJ databases">
        <authorList>
            <person name="Yamashiro T."/>
            <person name="Shiraishi A."/>
            <person name="Satake H."/>
            <person name="Nakayama K."/>
        </authorList>
    </citation>
    <scope>NUCLEOTIDE SEQUENCE</scope>
</reference>
<evidence type="ECO:0000313" key="8">
    <source>
        <dbReference type="Proteomes" id="UP001151760"/>
    </source>
</evidence>